<name>A0A1M7GW92_9GAMM</name>
<dbReference type="PANTHER" id="PTHR40266:SF2">
    <property type="entry name" value="TOXIN HIGB-1"/>
    <property type="match status" value="1"/>
</dbReference>
<dbReference type="InterPro" id="IPR007711">
    <property type="entry name" value="HigB-1"/>
</dbReference>
<dbReference type="STRING" id="29571.SAMN05878437_1747"/>
<dbReference type="AlphaFoldDB" id="A0A1M7GW92"/>
<protein>
    <submittedName>
        <fullName evidence="1">Proteic killer suppression protein</fullName>
    </submittedName>
</protein>
<evidence type="ECO:0000313" key="2">
    <source>
        <dbReference type="Proteomes" id="UP000190911"/>
    </source>
</evidence>
<dbReference type="Gene3D" id="3.30.2310.20">
    <property type="entry name" value="RelE-like"/>
    <property type="match status" value="1"/>
</dbReference>
<reference evidence="1 2" key="1">
    <citation type="submission" date="2016-11" db="EMBL/GenBank/DDBJ databases">
        <authorList>
            <person name="Jaros S."/>
            <person name="Januszkiewicz K."/>
            <person name="Wedrychowicz H."/>
        </authorList>
    </citation>
    <scope>NUCLEOTIDE SEQUENCE [LARGE SCALE GENOMIC DNA]</scope>
    <source>
        <strain evidence="1 2">ACAM 12</strain>
    </source>
</reference>
<dbReference type="Pfam" id="PF05015">
    <property type="entry name" value="HigB-like_toxin"/>
    <property type="match status" value="1"/>
</dbReference>
<dbReference type="InterPro" id="IPR035093">
    <property type="entry name" value="RelE/ParE_toxin_dom_sf"/>
</dbReference>
<dbReference type="PANTHER" id="PTHR40266">
    <property type="entry name" value="TOXIN HIGB-1"/>
    <property type="match status" value="1"/>
</dbReference>
<gene>
    <name evidence="1" type="ORF">SAMN05878437_1747</name>
</gene>
<dbReference type="EMBL" id="LT670847">
    <property type="protein sequence ID" value="SHM20167.1"/>
    <property type="molecule type" value="Genomic_DNA"/>
</dbReference>
<dbReference type="OrthoDB" id="9801102at2"/>
<dbReference type="SUPFAM" id="SSF143011">
    <property type="entry name" value="RelE-like"/>
    <property type="match status" value="1"/>
</dbReference>
<sequence>MLNSFKCRETEKIAHSNVSRKFSQDMQRVALRKLRQLEAAGTLDDLRIPPGNRLEPLKGGREGQHSIRINNQWRLCFRFENGDAYDVEIVDYHR</sequence>
<dbReference type="InParanoid" id="A0A1M7GW92"/>
<dbReference type="Proteomes" id="UP000190911">
    <property type="component" value="Chromosome I"/>
</dbReference>
<proteinExistence type="predicted"/>
<organism evidence="1 2">
    <name type="scientific">Vreelandella subglaciescola</name>
    <dbReference type="NCBI Taxonomy" id="29571"/>
    <lineage>
        <taxon>Bacteria</taxon>
        <taxon>Pseudomonadati</taxon>
        <taxon>Pseudomonadota</taxon>
        <taxon>Gammaproteobacteria</taxon>
        <taxon>Oceanospirillales</taxon>
        <taxon>Halomonadaceae</taxon>
        <taxon>Vreelandella</taxon>
    </lineage>
</organism>
<keyword evidence="2" id="KW-1185">Reference proteome</keyword>
<dbReference type="RefSeq" id="WP_079552942.1">
    <property type="nucleotide sequence ID" value="NZ_LT670847.1"/>
</dbReference>
<accession>A0A1M7GW92</accession>
<evidence type="ECO:0000313" key="1">
    <source>
        <dbReference type="EMBL" id="SHM20167.1"/>
    </source>
</evidence>